<organism evidence="2 3">
    <name type="scientific">Nelumbo nucifera</name>
    <name type="common">Sacred lotus</name>
    <dbReference type="NCBI Taxonomy" id="4432"/>
    <lineage>
        <taxon>Eukaryota</taxon>
        <taxon>Viridiplantae</taxon>
        <taxon>Streptophyta</taxon>
        <taxon>Embryophyta</taxon>
        <taxon>Tracheophyta</taxon>
        <taxon>Spermatophyta</taxon>
        <taxon>Magnoliopsida</taxon>
        <taxon>Proteales</taxon>
        <taxon>Nelumbonaceae</taxon>
        <taxon>Nelumbo</taxon>
    </lineage>
</organism>
<protein>
    <recommendedName>
        <fullName evidence="1">HAT C-terminal dimerisation domain-containing protein</fullName>
    </recommendedName>
</protein>
<dbReference type="InterPro" id="IPR008906">
    <property type="entry name" value="HATC_C_dom"/>
</dbReference>
<dbReference type="Pfam" id="PF05699">
    <property type="entry name" value="Dimer_Tnp_hAT"/>
    <property type="match status" value="1"/>
</dbReference>
<keyword evidence="3" id="KW-1185">Reference proteome</keyword>
<reference evidence="2 3" key="1">
    <citation type="journal article" date="2020" name="Mol. Biol. Evol.">
        <title>Distinct Expression and Methylation Patterns for Genes with Different Fates following a Single Whole-Genome Duplication in Flowering Plants.</title>
        <authorList>
            <person name="Shi T."/>
            <person name="Rahmani R.S."/>
            <person name="Gugger P.F."/>
            <person name="Wang M."/>
            <person name="Li H."/>
            <person name="Zhang Y."/>
            <person name="Li Z."/>
            <person name="Wang Q."/>
            <person name="Van de Peer Y."/>
            <person name="Marchal K."/>
            <person name="Chen J."/>
        </authorList>
    </citation>
    <scope>NUCLEOTIDE SEQUENCE [LARGE SCALE GENOMIC DNA]</scope>
    <source>
        <tissue evidence="2">Leaf</tissue>
    </source>
</reference>
<proteinExistence type="predicted"/>
<dbReference type="InterPro" id="IPR012337">
    <property type="entry name" value="RNaseH-like_sf"/>
</dbReference>
<dbReference type="SUPFAM" id="SSF53098">
    <property type="entry name" value="Ribonuclease H-like"/>
    <property type="match status" value="1"/>
</dbReference>
<dbReference type="Proteomes" id="UP000607653">
    <property type="component" value="Unassembled WGS sequence"/>
</dbReference>
<gene>
    <name evidence="2" type="ORF">HUJ06_010937</name>
</gene>
<evidence type="ECO:0000313" key="2">
    <source>
        <dbReference type="EMBL" id="DAD32086.1"/>
    </source>
</evidence>
<evidence type="ECO:0000259" key="1">
    <source>
        <dbReference type="Pfam" id="PF05699"/>
    </source>
</evidence>
<sequence>MRFGCHTPTLREVPMKVLSQTCSSSRCVRNWSVFEHVHTKRRNMLEHQRLNDLVYIHYNLRLKNRKKMKGYDPIKVEHVDITGELGSG</sequence>
<comment type="caution">
    <text evidence="2">The sequence shown here is derived from an EMBL/GenBank/DDBJ whole genome shotgun (WGS) entry which is preliminary data.</text>
</comment>
<accession>A0A822YMG0</accession>
<dbReference type="AlphaFoldDB" id="A0A822YMG0"/>
<name>A0A822YMG0_NELNU</name>
<evidence type="ECO:0000313" key="3">
    <source>
        <dbReference type="Proteomes" id="UP000607653"/>
    </source>
</evidence>
<dbReference type="GO" id="GO:0046983">
    <property type="term" value="F:protein dimerization activity"/>
    <property type="evidence" value="ECO:0007669"/>
    <property type="project" value="InterPro"/>
</dbReference>
<dbReference type="EMBL" id="DUZY01000003">
    <property type="protein sequence ID" value="DAD32086.1"/>
    <property type="molecule type" value="Genomic_DNA"/>
</dbReference>
<feature type="domain" description="HAT C-terminal dimerisation" evidence="1">
    <location>
        <begin position="6"/>
        <end position="60"/>
    </location>
</feature>